<protein>
    <submittedName>
        <fullName evidence="5">N-acylneuraminate-9-phosphatase-like</fullName>
    </submittedName>
</protein>
<dbReference type="SFLD" id="SFLDS00003">
    <property type="entry name" value="Haloacid_Dehalogenase"/>
    <property type="match status" value="1"/>
</dbReference>
<reference evidence="5" key="1">
    <citation type="submission" date="2025-08" db="UniProtKB">
        <authorList>
            <consortium name="RefSeq"/>
        </authorList>
    </citation>
    <scope>IDENTIFICATION</scope>
    <source>
        <tissue evidence="5">Tentacle</tissue>
    </source>
</reference>
<evidence type="ECO:0000256" key="1">
    <source>
        <dbReference type="ARBA" id="ARBA00001946"/>
    </source>
</evidence>
<keyword evidence="4" id="KW-1185">Reference proteome</keyword>
<accession>A0A6P8IVF1</accession>
<evidence type="ECO:0000256" key="3">
    <source>
        <dbReference type="ARBA" id="ARBA00022842"/>
    </source>
</evidence>
<dbReference type="SFLD" id="SFLDG01129">
    <property type="entry name" value="C1.5:_HAD__Beta-PGM__Phosphata"/>
    <property type="match status" value="1"/>
</dbReference>
<dbReference type="PANTHER" id="PTHR46470:SF3">
    <property type="entry name" value="N-ACYLNEURAMINATE-9-PHOSPHATASE"/>
    <property type="match status" value="1"/>
</dbReference>
<dbReference type="Pfam" id="PF00702">
    <property type="entry name" value="Hydrolase"/>
    <property type="match status" value="1"/>
</dbReference>
<evidence type="ECO:0000256" key="2">
    <source>
        <dbReference type="ARBA" id="ARBA00022801"/>
    </source>
</evidence>
<dbReference type="NCBIfam" id="TIGR01509">
    <property type="entry name" value="HAD-SF-IA-v3"/>
    <property type="match status" value="1"/>
</dbReference>
<organism evidence="4 5">
    <name type="scientific">Actinia tenebrosa</name>
    <name type="common">Australian red waratah sea anemone</name>
    <dbReference type="NCBI Taxonomy" id="6105"/>
    <lineage>
        <taxon>Eukaryota</taxon>
        <taxon>Metazoa</taxon>
        <taxon>Cnidaria</taxon>
        <taxon>Anthozoa</taxon>
        <taxon>Hexacorallia</taxon>
        <taxon>Actiniaria</taxon>
        <taxon>Actiniidae</taxon>
        <taxon>Actinia</taxon>
    </lineage>
</organism>
<dbReference type="PANTHER" id="PTHR46470">
    <property type="entry name" value="N-ACYLNEURAMINATE-9-PHOSPHATASE"/>
    <property type="match status" value="1"/>
</dbReference>
<proteinExistence type="predicted"/>
<dbReference type="AlphaFoldDB" id="A0A6P8IVF1"/>
<keyword evidence="2" id="KW-0378">Hydrolase</keyword>
<dbReference type="Proteomes" id="UP000515163">
    <property type="component" value="Unplaced"/>
</dbReference>
<dbReference type="InterPro" id="IPR051400">
    <property type="entry name" value="HAD-like_hydrolase"/>
</dbReference>
<evidence type="ECO:0000313" key="4">
    <source>
        <dbReference type="Proteomes" id="UP000515163"/>
    </source>
</evidence>
<dbReference type="InParanoid" id="A0A6P8IVF1"/>
<sequence length="243" mass="27394">MSSSGVRGILFDFDDTLVKTTKSDISAIEKVKERLRRSLCMKHVELIVNEYLEKLAFHSIDPKGIIDPHKWRTELWQQAINLVPISCTKPNAHDIYHLWRFSRLEGISLDQEVIRTLSQLRLRYKLAIITNADPVIQREKLQTCGIREYVDAIIISGEQLYPKPHPSIFHTACSSLGVLPEECIMVGDDLMSDVQGGINAGMKATVWVKNESQQKCTSAGYPTPDFTIDALKELPSVLSQISS</sequence>
<dbReference type="GO" id="GO:0050124">
    <property type="term" value="F:N-acylneuraminate-9-phosphatase activity"/>
    <property type="evidence" value="ECO:0007669"/>
    <property type="project" value="TreeGrafter"/>
</dbReference>
<dbReference type="PRINTS" id="PR00413">
    <property type="entry name" value="HADHALOGNASE"/>
</dbReference>
<dbReference type="GeneID" id="116304516"/>
<dbReference type="GO" id="GO:0046380">
    <property type="term" value="P:N-acetylneuraminate biosynthetic process"/>
    <property type="evidence" value="ECO:0007669"/>
    <property type="project" value="TreeGrafter"/>
</dbReference>
<name>A0A6P8IVF1_ACTTE</name>
<dbReference type="Gene3D" id="1.20.120.710">
    <property type="entry name" value="Haloacid dehalogenase hydrolase-like domain"/>
    <property type="match status" value="1"/>
</dbReference>
<gene>
    <name evidence="5" type="primary">LOC116304516</name>
</gene>
<keyword evidence="3" id="KW-0460">Magnesium</keyword>
<dbReference type="InterPro" id="IPR036412">
    <property type="entry name" value="HAD-like_sf"/>
</dbReference>
<comment type="cofactor">
    <cofactor evidence="1">
        <name>Mg(2+)</name>
        <dbReference type="ChEBI" id="CHEBI:18420"/>
    </cofactor>
</comment>
<dbReference type="RefSeq" id="XP_031570118.1">
    <property type="nucleotide sequence ID" value="XM_031714258.1"/>
</dbReference>
<dbReference type="SUPFAM" id="SSF56784">
    <property type="entry name" value="HAD-like"/>
    <property type="match status" value="1"/>
</dbReference>
<dbReference type="FunCoup" id="A0A6P8IVF1">
    <property type="interactions" value="160"/>
</dbReference>
<dbReference type="NCBIfam" id="TIGR02253">
    <property type="entry name" value="CTE7"/>
    <property type="match status" value="1"/>
</dbReference>
<dbReference type="KEGG" id="aten:116304516"/>
<evidence type="ECO:0000313" key="5">
    <source>
        <dbReference type="RefSeq" id="XP_031570118.1"/>
    </source>
</evidence>
<dbReference type="Gene3D" id="3.40.50.1000">
    <property type="entry name" value="HAD superfamily/HAD-like"/>
    <property type="match status" value="1"/>
</dbReference>
<dbReference type="OrthoDB" id="1694274at2759"/>
<dbReference type="InterPro" id="IPR006439">
    <property type="entry name" value="HAD-SF_hydro_IA"/>
</dbReference>
<dbReference type="InterPro" id="IPR023214">
    <property type="entry name" value="HAD_sf"/>
</dbReference>
<dbReference type="InterPro" id="IPR011950">
    <property type="entry name" value="HAD-SF_hydro_IA_CTE7"/>
</dbReference>
<dbReference type="NCBIfam" id="TIGR01549">
    <property type="entry name" value="HAD-SF-IA-v1"/>
    <property type="match status" value="1"/>
</dbReference>